<dbReference type="PANTHER" id="PTHR22642">
    <property type="entry name" value="IMIDAZOLONEPROPIONASE"/>
    <property type="match status" value="1"/>
</dbReference>
<feature type="chain" id="PRO_5007882196" description="Amidohydrolase 3 domain-containing protein" evidence="1">
    <location>
        <begin position="24"/>
        <end position="739"/>
    </location>
</feature>
<evidence type="ECO:0000313" key="3">
    <source>
        <dbReference type="EMBL" id="KZN39699.1"/>
    </source>
</evidence>
<gene>
    <name evidence="3" type="ORF">N475_13125</name>
</gene>
<keyword evidence="4" id="KW-1185">Reference proteome</keyword>
<dbReference type="InterPro" id="IPR011059">
    <property type="entry name" value="Metal-dep_hydrolase_composite"/>
</dbReference>
<feature type="signal peptide" evidence="1">
    <location>
        <begin position="1"/>
        <end position="23"/>
    </location>
</feature>
<proteinExistence type="predicted"/>
<dbReference type="SUPFAM" id="SSF51338">
    <property type="entry name" value="Composite domain of metallo-dependent hydrolases"/>
    <property type="match status" value="1"/>
</dbReference>
<accession>A0A166X5S5</accession>
<dbReference type="PROSITE" id="PS51257">
    <property type="entry name" value="PROKAR_LIPOPROTEIN"/>
    <property type="match status" value="1"/>
</dbReference>
<reference evidence="3 4" key="1">
    <citation type="submission" date="2013-07" db="EMBL/GenBank/DDBJ databases">
        <title>Comparative Genomic and Metabolomic Analysis of Twelve Strains of Pseudoalteromonas luteoviolacea.</title>
        <authorList>
            <person name="Vynne N.G."/>
            <person name="Mansson M."/>
            <person name="Gram L."/>
        </authorList>
    </citation>
    <scope>NUCLEOTIDE SEQUENCE [LARGE SCALE GENOMIC DNA]</scope>
    <source>
        <strain evidence="3 4">DSM 6061</strain>
    </source>
</reference>
<comment type="caution">
    <text evidence="3">The sequence shown here is derived from an EMBL/GenBank/DDBJ whole genome shotgun (WGS) entry which is preliminary data.</text>
</comment>
<dbReference type="PANTHER" id="PTHR22642:SF2">
    <property type="entry name" value="PROTEIN LONG AFTER FAR-RED 3"/>
    <property type="match status" value="1"/>
</dbReference>
<dbReference type="Gene3D" id="2.30.40.10">
    <property type="entry name" value="Urease, subunit C, domain 1"/>
    <property type="match status" value="2"/>
</dbReference>
<evidence type="ECO:0000313" key="4">
    <source>
        <dbReference type="Proteomes" id="UP000076643"/>
    </source>
</evidence>
<dbReference type="Gene3D" id="3.10.310.70">
    <property type="match status" value="1"/>
</dbReference>
<dbReference type="PATRIC" id="fig|1365250.3.peg.1855"/>
<dbReference type="EMBL" id="AUYB01000098">
    <property type="protein sequence ID" value="KZN39699.1"/>
    <property type="molecule type" value="Genomic_DNA"/>
</dbReference>
<dbReference type="SUPFAM" id="SSF51556">
    <property type="entry name" value="Metallo-dependent hydrolases"/>
    <property type="match status" value="1"/>
</dbReference>
<organism evidence="3 4">
    <name type="scientific">Pseudoalteromonas luteoviolacea DSM 6061</name>
    <dbReference type="NCBI Taxonomy" id="1365250"/>
    <lineage>
        <taxon>Bacteria</taxon>
        <taxon>Pseudomonadati</taxon>
        <taxon>Pseudomonadota</taxon>
        <taxon>Gammaproteobacteria</taxon>
        <taxon>Alteromonadales</taxon>
        <taxon>Pseudoalteromonadaceae</taxon>
        <taxon>Pseudoalteromonas</taxon>
    </lineage>
</organism>
<evidence type="ECO:0000259" key="2">
    <source>
        <dbReference type="Pfam" id="PF07969"/>
    </source>
</evidence>
<keyword evidence="1" id="KW-0732">Signal</keyword>
<protein>
    <recommendedName>
        <fullName evidence="2">Amidohydrolase 3 domain-containing protein</fullName>
    </recommendedName>
</protein>
<dbReference type="GO" id="GO:0016810">
    <property type="term" value="F:hydrolase activity, acting on carbon-nitrogen (but not peptide) bonds"/>
    <property type="evidence" value="ECO:0007669"/>
    <property type="project" value="InterPro"/>
</dbReference>
<dbReference type="InterPro" id="IPR013108">
    <property type="entry name" value="Amidohydro_3"/>
</dbReference>
<dbReference type="Proteomes" id="UP000076643">
    <property type="component" value="Unassembled WGS sequence"/>
</dbReference>
<feature type="domain" description="Amidohydrolase 3" evidence="2">
    <location>
        <begin position="321"/>
        <end position="707"/>
    </location>
</feature>
<sequence>MNYTLKLPLVMAALMLSACSSYNDRQTTHNDTQKYLVINGGTIITMQDGMLSKNPKHIYGKDYSVLVKNNKIEAIGKTTEVVNSIPQGSQIDYFDLNGQTLLPGFIEPHAHLQITVAGAQFADLMPCLPDKYQSIYEKGYGVLFKENEIDGKTKPCLLYLEDALNALAYQGNQSNVAPWYIGNGLDPSRMQFNTDTDLTENAEFLAYPAKYIEQVKPLKTNPVFILDQSGHLAYVNQQAFKTAGICGTKFDITPQQFENKTGMQPSKEQVDFITQNQGKQILCGGTKVEMVESQNLAKFQFGFPDGDWQIAEYEEGNNDYWVFSGLLNEESAFYPLLNTLIDKIKTPSEQESDMLHVLNIASQQGVTTFTEGGGSSYEMIKSYQNMAMSPDMPTRLRTLYTWDGNLCSPDTDMNKNCHQKVPFDNAQYKGLFSAEGIKLWSDGSTQGCSASLSESYSDTGLCETAKNGHANYTKDQMVKNLSKFAKDNWYIHIHANGNQAIQNSIETFNTLAVKHSNYKQLPSVLIHSTVNGTSDSPVHIPDLIEQNRNGNVPNLSSSHLIGHVAYWGDSFKNELGDKRAKHINPTHTEWEKGIPLSLHSDMSITPLYPLWFMEQAITRRTWKYPHLNGNGIPLNKSESLSRYQALMAVTINPAMQHNIADKVGSIEVGKLADFVVLAENPMDANAVKNTDIHNIQVSCTFLNGKKVKWYKADNKDEVLNTPNCTFETNVGAKYIANLN</sequence>
<dbReference type="RefSeq" id="WP_063365068.1">
    <property type="nucleotide sequence ID" value="NZ_AQHB01000022.1"/>
</dbReference>
<dbReference type="Gene3D" id="3.20.20.140">
    <property type="entry name" value="Metal-dependent hydrolases"/>
    <property type="match status" value="1"/>
</dbReference>
<dbReference type="AlphaFoldDB" id="A0A166X5S5"/>
<dbReference type="InterPro" id="IPR032466">
    <property type="entry name" value="Metal_Hydrolase"/>
</dbReference>
<name>A0A166X5S5_9GAMM</name>
<dbReference type="Pfam" id="PF07969">
    <property type="entry name" value="Amidohydro_3"/>
    <property type="match status" value="1"/>
</dbReference>
<evidence type="ECO:0000256" key="1">
    <source>
        <dbReference type="SAM" id="SignalP"/>
    </source>
</evidence>